<keyword evidence="1" id="KW-0540">Nuclease</keyword>
<evidence type="ECO:0000313" key="7">
    <source>
        <dbReference type="EMBL" id="RWX44159.1"/>
    </source>
</evidence>
<evidence type="ECO:0000256" key="4">
    <source>
        <dbReference type="SAM" id="MobiDB-lite"/>
    </source>
</evidence>
<feature type="signal peptide" evidence="5">
    <location>
        <begin position="1"/>
        <end position="24"/>
    </location>
</feature>
<dbReference type="SMART" id="SM00318">
    <property type="entry name" value="SNc"/>
    <property type="match status" value="1"/>
</dbReference>
<dbReference type="PROSITE" id="PS50830">
    <property type="entry name" value="TNASE_3"/>
    <property type="match status" value="1"/>
</dbReference>
<dbReference type="EMBL" id="MTKO01000101">
    <property type="protein sequence ID" value="RWX44159.1"/>
    <property type="molecule type" value="Genomic_DNA"/>
</dbReference>
<dbReference type="Pfam" id="PF00565">
    <property type="entry name" value="SNase"/>
    <property type="match status" value="1"/>
</dbReference>
<dbReference type="SUPFAM" id="SSF50199">
    <property type="entry name" value="Staphylococcal nuclease"/>
    <property type="match status" value="1"/>
</dbReference>
<evidence type="ECO:0000256" key="3">
    <source>
        <dbReference type="ARBA" id="ARBA00022801"/>
    </source>
</evidence>
<dbReference type="Gene3D" id="2.40.50.90">
    <property type="match status" value="1"/>
</dbReference>
<dbReference type="GO" id="GO:0016787">
    <property type="term" value="F:hydrolase activity"/>
    <property type="evidence" value="ECO:0007669"/>
    <property type="project" value="UniProtKB-KW"/>
</dbReference>
<dbReference type="AlphaFoldDB" id="A0A3S4T6N2"/>
<name>A0A3S4T6N2_9BACT</name>
<feature type="compositionally biased region" description="Low complexity" evidence="4">
    <location>
        <begin position="50"/>
        <end position="68"/>
    </location>
</feature>
<accession>A0A3S4T6N2</accession>
<protein>
    <submittedName>
        <fullName evidence="7">Endonuclease YncB, thermonuclease family</fullName>
    </submittedName>
</protein>
<dbReference type="Proteomes" id="UP000287853">
    <property type="component" value="Unassembled WGS sequence"/>
</dbReference>
<feature type="region of interest" description="Disordered" evidence="4">
    <location>
        <begin position="27"/>
        <end position="91"/>
    </location>
</feature>
<dbReference type="PANTHER" id="PTHR12302">
    <property type="entry name" value="EBNA2 BINDING PROTEIN P100"/>
    <property type="match status" value="1"/>
</dbReference>
<proteinExistence type="predicted"/>
<feature type="domain" description="TNase-like" evidence="6">
    <location>
        <begin position="102"/>
        <end position="226"/>
    </location>
</feature>
<organism evidence="7 8">
    <name type="scientific">Candidatus Electrothrix aarhusensis</name>
    <dbReference type="NCBI Taxonomy" id="1859131"/>
    <lineage>
        <taxon>Bacteria</taxon>
        <taxon>Pseudomonadati</taxon>
        <taxon>Thermodesulfobacteriota</taxon>
        <taxon>Desulfobulbia</taxon>
        <taxon>Desulfobulbales</taxon>
        <taxon>Desulfobulbaceae</taxon>
        <taxon>Candidatus Electrothrix</taxon>
    </lineage>
</organism>
<dbReference type="PANTHER" id="PTHR12302:SF3">
    <property type="entry name" value="SERINE_THREONINE-PROTEIN KINASE 31"/>
    <property type="match status" value="1"/>
</dbReference>
<evidence type="ECO:0000256" key="1">
    <source>
        <dbReference type="ARBA" id="ARBA00022722"/>
    </source>
</evidence>
<gene>
    <name evidence="7" type="ORF">H206_02011</name>
</gene>
<keyword evidence="5" id="KW-0732">Signal</keyword>
<keyword evidence="3" id="KW-0378">Hydrolase</keyword>
<keyword evidence="2 7" id="KW-0255">Endonuclease</keyword>
<feature type="compositionally biased region" description="Basic and acidic residues" evidence="4">
    <location>
        <begin position="39"/>
        <end position="49"/>
    </location>
</feature>
<evidence type="ECO:0000256" key="5">
    <source>
        <dbReference type="SAM" id="SignalP"/>
    </source>
</evidence>
<dbReference type="InterPro" id="IPR016071">
    <property type="entry name" value="Staphylococal_nuclease_OB-fold"/>
</dbReference>
<reference evidence="7 8" key="1">
    <citation type="submission" date="2017-01" db="EMBL/GenBank/DDBJ databases">
        <title>The cable genome- insights into the physiology and evolution of filamentous bacteria capable of sulfide oxidation via long distance electron transfer.</title>
        <authorList>
            <person name="Schreiber L."/>
            <person name="Bjerg J.T."/>
            <person name="Boggild A."/>
            <person name="Van De Vossenberg J."/>
            <person name="Meysman F."/>
            <person name="Nielsen L.P."/>
            <person name="Schramm A."/>
            <person name="Kjeldsen K.U."/>
        </authorList>
    </citation>
    <scope>NUCLEOTIDE SEQUENCE [LARGE SCALE GENOMIC DNA]</scope>
    <source>
        <strain evidence="7">MCF</strain>
    </source>
</reference>
<evidence type="ECO:0000259" key="6">
    <source>
        <dbReference type="PROSITE" id="PS50830"/>
    </source>
</evidence>
<evidence type="ECO:0000256" key="2">
    <source>
        <dbReference type="ARBA" id="ARBA00022759"/>
    </source>
</evidence>
<comment type="caution">
    <text evidence="7">The sequence shown here is derived from an EMBL/GenBank/DDBJ whole genome shotgun (WGS) entry which is preliminary data.</text>
</comment>
<dbReference type="GO" id="GO:0004519">
    <property type="term" value="F:endonuclease activity"/>
    <property type="evidence" value="ECO:0007669"/>
    <property type="project" value="UniProtKB-KW"/>
</dbReference>
<keyword evidence="8" id="KW-1185">Reference proteome</keyword>
<feature type="chain" id="PRO_5018745811" evidence="5">
    <location>
        <begin position="25"/>
        <end position="270"/>
    </location>
</feature>
<dbReference type="InterPro" id="IPR035437">
    <property type="entry name" value="SNase_OB-fold_sf"/>
</dbReference>
<sequence>MVRYKILSCICVFLWIFSVQHAHSIGVDPKSKRSLRKTLKAESASKSKADSASSKSSSSKKSSRSSNSGKKKTSGVGKSGSGSAGGEKERNKIVYTVPEPKAFQAATMVDVEDGDTIRVILDNSPFTVSLYGIDSPERTQPQGVQAVQAVTKLLNRKKISLQIYDKDRENSRCLAVVSVGEKNVNELLVKGGHAWVQREYCYESFCSDWISSQAQAKAAKKGLWSYPQPMAPWVWRAMPLEKRQVLQRGYSPVDNGLRSRYGKDTTIIGR</sequence>
<evidence type="ECO:0000313" key="8">
    <source>
        <dbReference type="Proteomes" id="UP000287853"/>
    </source>
</evidence>